<evidence type="ECO:0000256" key="1">
    <source>
        <dbReference type="SAM" id="Phobius"/>
    </source>
</evidence>
<feature type="transmembrane region" description="Helical" evidence="1">
    <location>
        <begin position="21"/>
        <end position="39"/>
    </location>
</feature>
<geneLocation type="plasmid" evidence="2">
    <name>pQBR57</name>
</geneLocation>
<dbReference type="AlphaFoldDB" id="A0A0G4E5S7"/>
<proteinExistence type="predicted"/>
<name>A0A0G4E5S7_PSEFS</name>
<keyword evidence="2" id="KW-0614">Plasmid</keyword>
<evidence type="ECO:0000313" key="2">
    <source>
        <dbReference type="EMBL" id="CEK42322.1"/>
    </source>
</evidence>
<reference evidence="2" key="2">
    <citation type="submission" date="2015-06" db="EMBL/GenBank/DDBJ databases">
        <title>Environmentally co-occuring mercury resistance plasmids are genetically and phenotypically diverse and confer variable context-dependent fitness effects.</title>
        <authorList>
            <person name="Hall J.P.J."/>
            <person name="Harrison E."/>
            <person name="Lilley A.K."/>
            <person name="Paterson S."/>
            <person name="Spiers A.J."/>
            <person name="Brockhurst M.A."/>
        </authorList>
    </citation>
    <scope>NUCLEOTIDE SEQUENCE [LARGE SCALE GENOMIC DNA]</scope>
    <source>
        <strain evidence="2">SBW25</strain>
        <plasmid evidence="2">pQBR57</plasmid>
    </source>
</reference>
<keyword evidence="1" id="KW-1133">Transmembrane helix</keyword>
<keyword evidence="1" id="KW-0812">Transmembrane</keyword>
<keyword evidence="1" id="KW-0472">Membrane</keyword>
<protein>
    <submittedName>
        <fullName evidence="2">Uncharacterized protein</fullName>
    </submittedName>
</protein>
<feature type="transmembrane region" description="Helical" evidence="1">
    <location>
        <begin position="113"/>
        <end position="136"/>
    </location>
</feature>
<organism evidence="2">
    <name type="scientific">Pseudomonas fluorescens (strain SBW25)</name>
    <dbReference type="NCBI Taxonomy" id="216595"/>
    <lineage>
        <taxon>Bacteria</taxon>
        <taxon>Pseudomonadati</taxon>
        <taxon>Pseudomonadota</taxon>
        <taxon>Gammaproteobacteria</taxon>
        <taxon>Pseudomonadales</taxon>
        <taxon>Pseudomonadaceae</taxon>
        <taxon>Pseudomonas</taxon>
    </lineage>
</organism>
<dbReference type="EMBL" id="LN713926">
    <property type="protein sequence ID" value="CEK42322.1"/>
    <property type="molecule type" value="Genomic_DNA"/>
</dbReference>
<accession>A0A0G4E5S7</accession>
<gene>
    <name evidence="2" type="ORF">PQBR57_0369</name>
</gene>
<sequence length="138" mass="14486">MIVSAALIFPILLDMKTERVFKGYCLVGFGAFIVVWHAVVVDSPLLSEVAKNSMQVLVQMFSIACGGAGGSIIAAHGDTSSTDAATPPGQLSFSSDSQRILNLQSLTKKQTSWLKTLCGLVGALIVAVVFASVLILKS</sequence>
<reference evidence="2" key="1">
    <citation type="submission" date="2014-12" db="EMBL/GenBank/DDBJ databases">
        <authorList>
            <person name="Hall J."/>
        </authorList>
    </citation>
    <scope>NUCLEOTIDE SEQUENCE [LARGE SCALE GENOMIC DNA]</scope>
    <source>
        <strain evidence="2">SBW25</strain>
        <plasmid evidence="2">pQBR57</plasmid>
    </source>
</reference>